<accession>E4SIV6</accession>
<dbReference type="Proteomes" id="UP000007033">
    <property type="component" value="Chromosome"/>
</dbReference>
<dbReference type="InterPro" id="IPR005335">
    <property type="entry name" value="Terminase_ssu"/>
</dbReference>
<sequence length="189" mass="21586">MKKKAKKKKSTTILRLTPKQKQFADKFIEIGNATEAYKSAYVTDRMKPGTINTEAKRTRRLPPVNDYINKRMKQIEDAKIPKQKEVLEFLGGVMRGTLKITVETDEGPKEIPPNWKNRIDAAKELLKRMPMDDPITQAQLRKLNAEATLAESRTNESQDKSGRMRKLISKKSDKQLEEMIQSIEGGGNK</sequence>
<proteinExistence type="predicted"/>
<evidence type="ECO:0000313" key="2">
    <source>
        <dbReference type="EMBL" id="ADQ59105.1"/>
    </source>
</evidence>
<dbReference type="Gene3D" id="6.10.140.2160">
    <property type="match status" value="1"/>
</dbReference>
<name>E4SIV6_LACAR</name>
<dbReference type="InterPro" id="IPR038713">
    <property type="entry name" value="Terminase_Gp1_N_sf"/>
</dbReference>
<gene>
    <name evidence="2" type="ordered locus">LA2_05730</name>
</gene>
<dbReference type="Pfam" id="PF03592">
    <property type="entry name" value="Terminase_2"/>
    <property type="match status" value="1"/>
</dbReference>
<dbReference type="HOGENOM" id="CLU_064914_4_0_9"/>
<dbReference type="PATRIC" id="fig|695560.3.peg.1132"/>
<reference evidence="2 3" key="1">
    <citation type="journal article" date="2011" name="J. Bacteriol.">
        <title>Genome sequence of Lactobacillus amylovorus GRL1112.</title>
        <authorList>
            <person name="Kant R."/>
            <person name="Paulin L."/>
            <person name="Alatalo E."/>
            <person name="de Vos W.M."/>
            <person name="Palva A."/>
        </authorList>
    </citation>
    <scope>NUCLEOTIDE SEQUENCE [LARGE SCALE GENOMIC DNA]</scope>
    <source>
        <strain evidence="2 3">GRL 1112</strain>
    </source>
</reference>
<feature type="region of interest" description="Disordered" evidence="1">
    <location>
        <begin position="146"/>
        <end position="189"/>
    </location>
</feature>
<organism evidence="2 3">
    <name type="scientific">Lactobacillus amylovorus (strain GRL 1112)</name>
    <dbReference type="NCBI Taxonomy" id="695560"/>
    <lineage>
        <taxon>Bacteria</taxon>
        <taxon>Bacillati</taxon>
        <taxon>Bacillota</taxon>
        <taxon>Bacilli</taxon>
        <taxon>Lactobacillales</taxon>
        <taxon>Lactobacillaceae</taxon>
        <taxon>Lactobacillus</taxon>
    </lineage>
</organism>
<dbReference type="RefSeq" id="WP_013437900.1">
    <property type="nucleotide sequence ID" value="NC_014724.1"/>
</dbReference>
<dbReference type="AlphaFoldDB" id="E4SIV6"/>
<evidence type="ECO:0000313" key="3">
    <source>
        <dbReference type="Proteomes" id="UP000007033"/>
    </source>
</evidence>
<feature type="compositionally biased region" description="Basic and acidic residues" evidence="1">
    <location>
        <begin position="153"/>
        <end position="162"/>
    </location>
</feature>
<dbReference type="Gene3D" id="1.10.10.1400">
    <property type="entry name" value="Terminase, small subunit, N-terminal DNA-binding domain, HTH motif"/>
    <property type="match status" value="1"/>
</dbReference>
<evidence type="ECO:0000256" key="1">
    <source>
        <dbReference type="SAM" id="MobiDB-lite"/>
    </source>
</evidence>
<protein>
    <submittedName>
        <fullName evidence="2">Prophage Lp2 protein 34</fullName>
    </submittedName>
</protein>
<dbReference type="EMBL" id="CP002338">
    <property type="protein sequence ID" value="ADQ59105.1"/>
    <property type="molecule type" value="Genomic_DNA"/>
</dbReference>
<dbReference type="GO" id="GO:0051276">
    <property type="term" value="P:chromosome organization"/>
    <property type="evidence" value="ECO:0007669"/>
    <property type="project" value="InterPro"/>
</dbReference>
<dbReference type="KEGG" id="lam:LA2_05730"/>